<proteinExistence type="predicted"/>
<dbReference type="InterPro" id="IPR048822">
    <property type="entry name" value="PDDEXK_13"/>
</dbReference>
<sequence>MANRIKRKPPIEELKKYNAYRESDTAFQAHARLLQSKWRTWKGYAMGKFKGEDIGNRIDTSLGEKGVNFLTTNISKVVDKALQLGSKDHAMIMMDRLRSNLLSSQPLCFNLFGEMSFNSDLATQFFQEIFPEEVAEVSSVVYEYSTRRGKPDYSAFDVYVEYTSLTGHDKFFGIEVKYSENMREESKEKALRTLNKHRAEYTQLTKKSGYFKSGVIDEISLPPYSQLWRDHMLCYNMSTDEKLNREGNFIVLYPFNNGSCDRVVRNYQNKYLINNNSEESHFIVCDLNDFILTLDSLVNSKWTKELIDRYIVVEIDNQQE</sequence>
<protein>
    <recommendedName>
        <fullName evidence="1">PD-(D/E)XK nuclease-like domain-containing protein</fullName>
    </recommendedName>
</protein>
<dbReference type="HOGENOM" id="CLU_050035_0_0_10"/>
<dbReference type="Pfam" id="PF20796">
    <property type="entry name" value="PDDEXK_13"/>
    <property type="match status" value="1"/>
</dbReference>
<dbReference type="OrthoDB" id="1092934at2"/>
<dbReference type="STRING" id="679937.Bcop_1100"/>
<evidence type="ECO:0000259" key="1">
    <source>
        <dbReference type="Pfam" id="PF20796"/>
    </source>
</evidence>
<name>F3ZU62_9BACE</name>
<dbReference type="EMBL" id="CM001167">
    <property type="protein sequence ID" value="EGJ71307.1"/>
    <property type="molecule type" value="Genomic_DNA"/>
</dbReference>
<accession>F3ZU62</accession>
<dbReference type="eggNOG" id="ENOG502ZAUM">
    <property type="taxonomic scope" value="Bacteria"/>
</dbReference>
<keyword evidence="3" id="KW-1185">Reference proteome</keyword>
<evidence type="ECO:0000313" key="2">
    <source>
        <dbReference type="EMBL" id="EGJ71307.1"/>
    </source>
</evidence>
<dbReference type="Proteomes" id="UP000018439">
    <property type="component" value="Chromosome"/>
</dbReference>
<reference evidence="2 3" key="1">
    <citation type="journal article" date="2011" name="Stand. Genomic Sci.">
        <title>Non-contiguous finished genome sequence of Bacteroides coprosuis type strain (PC139).</title>
        <authorList>
            <person name="Land M."/>
            <person name="Held B."/>
            <person name="Gronow S."/>
            <person name="Abt B."/>
            <person name="Lucas S."/>
            <person name="Del Rio T.G."/>
            <person name="Nolan M."/>
            <person name="Tice H."/>
            <person name="Cheng J.F."/>
            <person name="Pitluck S."/>
            <person name="Liolios K."/>
            <person name="Pagani I."/>
            <person name="Ivanova N."/>
            <person name="Mavromatis K."/>
            <person name="Mikhailova N."/>
            <person name="Pati A."/>
            <person name="Tapia R."/>
            <person name="Han C."/>
            <person name="Goodwin L."/>
            <person name="Chen A."/>
            <person name="Palaniappan K."/>
            <person name="Hauser L."/>
            <person name="Brambilla E.M."/>
            <person name="Rohde M."/>
            <person name="Goker M."/>
            <person name="Detter J.C."/>
            <person name="Woyke T."/>
            <person name="Bristow J."/>
            <person name="Eisen J.A."/>
            <person name="Markowitz V."/>
            <person name="Hugenholtz P."/>
            <person name="Kyrpides N.C."/>
            <person name="Klenk H.P."/>
            <person name="Lapidus A."/>
        </authorList>
    </citation>
    <scope>NUCLEOTIDE SEQUENCE [LARGE SCALE GENOMIC DNA]</scope>
    <source>
        <strain evidence="2 3">DSM 18011</strain>
    </source>
</reference>
<gene>
    <name evidence="2" type="ORF">Bcop_1100</name>
</gene>
<dbReference type="AlphaFoldDB" id="F3ZU62"/>
<organism evidence="2 3">
    <name type="scientific">Bacteroides coprosuis DSM 18011</name>
    <dbReference type="NCBI Taxonomy" id="679937"/>
    <lineage>
        <taxon>Bacteria</taxon>
        <taxon>Pseudomonadati</taxon>
        <taxon>Bacteroidota</taxon>
        <taxon>Bacteroidia</taxon>
        <taxon>Bacteroidales</taxon>
        <taxon>Bacteroidaceae</taxon>
        <taxon>Bacteroides</taxon>
    </lineage>
</organism>
<evidence type="ECO:0000313" key="3">
    <source>
        <dbReference type="Proteomes" id="UP000018439"/>
    </source>
</evidence>
<feature type="domain" description="PD-(D/E)XK nuclease-like" evidence="1">
    <location>
        <begin position="22"/>
        <end position="311"/>
    </location>
</feature>